<evidence type="ECO:0000256" key="1">
    <source>
        <dbReference type="SAM" id="MobiDB-lite"/>
    </source>
</evidence>
<organism evidence="3 4">
    <name type="scientific">Geranomyces variabilis</name>
    <dbReference type="NCBI Taxonomy" id="109894"/>
    <lineage>
        <taxon>Eukaryota</taxon>
        <taxon>Fungi</taxon>
        <taxon>Fungi incertae sedis</taxon>
        <taxon>Chytridiomycota</taxon>
        <taxon>Chytridiomycota incertae sedis</taxon>
        <taxon>Chytridiomycetes</taxon>
        <taxon>Spizellomycetales</taxon>
        <taxon>Powellomycetaceae</taxon>
        <taxon>Geranomyces</taxon>
    </lineage>
</organism>
<evidence type="ECO:0000313" key="4">
    <source>
        <dbReference type="Proteomes" id="UP001212152"/>
    </source>
</evidence>
<keyword evidence="4" id="KW-1185">Reference proteome</keyword>
<dbReference type="AlphaFoldDB" id="A0AAD5TMM4"/>
<feature type="region of interest" description="Disordered" evidence="1">
    <location>
        <begin position="498"/>
        <end position="535"/>
    </location>
</feature>
<gene>
    <name evidence="3" type="ORF">HDU87_001659</name>
</gene>
<evidence type="ECO:0008006" key="5">
    <source>
        <dbReference type="Google" id="ProtNLM"/>
    </source>
</evidence>
<reference evidence="3" key="1">
    <citation type="submission" date="2020-05" db="EMBL/GenBank/DDBJ databases">
        <title>Phylogenomic resolution of chytrid fungi.</title>
        <authorList>
            <person name="Stajich J.E."/>
            <person name="Amses K."/>
            <person name="Simmons R."/>
            <person name="Seto K."/>
            <person name="Myers J."/>
            <person name="Bonds A."/>
            <person name="Quandt C.A."/>
            <person name="Barry K."/>
            <person name="Liu P."/>
            <person name="Grigoriev I."/>
            <person name="Longcore J.E."/>
            <person name="James T.Y."/>
        </authorList>
    </citation>
    <scope>NUCLEOTIDE SEQUENCE</scope>
    <source>
        <strain evidence="3">JEL0379</strain>
    </source>
</reference>
<comment type="caution">
    <text evidence="3">The sequence shown here is derived from an EMBL/GenBank/DDBJ whole genome shotgun (WGS) entry which is preliminary data.</text>
</comment>
<keyword evidence="2" id="KW-1133">Transmembrane helix</keyword>
<protein>
    <recommendedName>
        <fullName evidence="5">Cache domain-containing protein</fullName>
    </recommendedName>
</protein>
<evidence type="ECO:0000313" key="3">
    <source>
        <dbReference type="EMBL" id="KAJ3181009.1"/>
    </source>
</evidence>
<sequence length="575" mass="63419">MSQPSPQYVRGEVSLDESMSMNSNGVVVPSNTVFTWRRFVTSLRQGRIPITLLLVAFISVLTVGIALISWELTYSAATTAADSLSVSLQRQILTTIISNVETILEATEQSTMLQVANWADGTFQLSDREAVLKVLHNTVEANYNFYSTQTFTTVSNGYMWEAITDDSGSQPNFLDWRQGATYDGNLTTWNGSVLVDSYASPDNADGYWVTAVVGPNTPESTWSSVQVWQGKGWKTHCRRIYDQSSAVLGAQNADLTLDFLQRLLADSASAMPIDAYLYALEMSPQGQDVMIASSIPTLDFYGYDDMQNAVRTLSFAEMAQKDQIVAILFKEFAGYASLASYMAAMGTETRLLQLPGGAQFMLQMGEVKRDDNTHWVIVMLLDRDAIMMPLHDSNRKTIGIVVAVVVAACVLSVLFSYFLAKALHKITKDLSMLADFKFQEVLQEDLDRKTGLRRPKYSRISELWRIQRAFHKMVVTFAQALSRNRQFSDAMNADRVGGISRRPTIGGQPNSSSRNVTNPASRTNESPPVGGASGTLSRVNEAALVAEPSASTRRVDIVRSATVLSLEEVVGENQV</sequence>
<keyword evidence="2" id="KW-0472">Membrane</keyword>
<proteinExistence type="predicted"/>
<feature type="transmembrane region" description="Helical" evidence="2">
    <location>
        <begin position="398"/>
        <end position="420"/>
    </location>
</feature>
<keyword evidence="2" id="KW-0812">Transmembrane</keyword>
<feature type="compositionally biased region" description="Polar residues" evidence="1">
    <location>
        <begin position="507"/>
        <end position="526"/>
    </location>
</feature>
<dbReference type="EMBL" id="JADGJQ010000014">
    <property type="protein sequence ID" value="KAJ3181009.1"/>
    <property type="molecule type" value="Genomic_DNA"/>
</dbReference>
<dbReference type="Proteomes" id="UP001212152">
    <property type="component" value="Unassembled WGS sequence"/>
</dbReference>
<feature type="transmembrane region" description="Helical" evidence="2">
    <location>
        <begin position="48"/>
        <end position="70"/>
    </location>
</feature>
<name>A0AAD5TMM4_9FUNG</name>
<evidence type="ECO:0000256" key="2">
    <source>
        <dbReference type="SAM" id="Phobius"/>
    </source>
</evidence>
<accession>A0AAD5TMM4</accession>